<dbReference type="OrthoDB" id="9945553at2"/>
<organism evidence="2 3">
    <name type="scientific">Acetivibrio clariflavus (strain DSM 19732 / NBRC 101661 / EBR45)</name>
    <name type="common">Clostridium clariflavum</name>
    <dbReference type="NCBI Taxonomy" id="720554"/>
    <lineage>
        <taxon>Bacteria</taxon>
        <taxon>Bacillati</taxon>
        <taxon>Bacillota</taxon>
        <taxon>Clostridia</taxon>
        <taxon>Eubacteriales</taxon>
        <taxon>Oscillospiraceae</taxon>
        <taxon>Acetivibrio</taxon>
    </lineage>
</organism>
<dbReference type="HOGENOM" id="CLU_2394534_0_0_9"/>
<dbReference type="RefSeq" id="WP_014255296.1">
    <property type="nucleotide sequence ID" value="NC_016627.1"/>
</dbReference>
<feature type="transmembrane region" description="Helical" evidence="1">
    <location>
        <begin position="31"/>
        <end position="53"/>
    </location>
</feature>
<feature type="transmembrane region" description="Helical" evidence="1">
    <location>
        <begin position="65"/>
        <end position="92"/>
    </location>
</feature>
<protein>
    <submittedName>
        <fullName evidence="2">Uncharacterized protein</fullName>
    </submittedName>
</protein>
<keyword evidence="1" id="KW-0472">Membrane</keyword>
<accession>G8LWP9</accession>
<sequence precursor="true">MQTNKIKKIAYDKIMKIFEEFRKINSFSMALIKYGTFAALILLSLGISVLILNQTVLDYNSYTKFVATMIIKNSIVLMAEFIIGGLVIDYFVK</sequence>
<reference evidence="2 3" key="2">
    <citation type="journal article" date="2012" name="Stand. Genomic Sci.">
        <title>Complete Genome Sequence of Clostridium clariflavum DSM 19732.</title>
        <authorList>
            <person name="Izquierdo J.A."/>
            <person name="Goodwin L."/>
            <person name="Davenport K.W."/>
            <person name="Teshima H."/>
            <person name="Bruce D."/>
            <person name="Detter C."/>
            <person name="Tapia R."/>
            <person name="Han S."/>
            <person name="Land M."/>
            <person name="Hauser L."/>
            <person name="Jeffries C.D."/>
            <person name="Han J."/>
            <person name="Pitluck S."/>
            <person name="Nolan M."/>
            <person name="Chen A."/>
            <person name="Huntemann M."/>
            <person name="Mavromatis K."/>
            <person name="Mikhailova N."/>
            <person name="Liolios K."/>
            <person name="Woyke T."/>
            <person name="Lynd L.R."/>
        </authorList>
    </citation>
    <scope>NUCLEOTIDE SEQUENCE [LARGE SCALE GENOMIC DNA]</scope>
    <source>
        <strain evidence="3">DSM 19732 / NBRC 101661 / EBR45</strain>
    </source>
</reference>
<name>G8LWP9_ACECE</name>
<keyword evidence="3" id="KW-1185">Reference proteome</keyword>
<gene>
    <name evidence="2" type="ordered locus">Clocl_2123</name>
</gene>
<evidence type="ECO:0000313" key="3">
    <source>
        <dbReference type="Proteomes" id="UP000005435"/>
    </source>
</evidence>
<evidence type="ECO:0000313" key="2">
    <source>
        <dbReference type="EMBL" id="AEV68717.1"/>
    </source>
</evidence>
<dbReference type="EMBL" id="CP003065">
    <property type="protein sequence ID" value="AEV68717.1"/>
    <property type="molecule type" value="Genomic_DNA"/>
</dbReference>
<dbReference type="eggNOG" id="ENOG5034BV0">
    <property type="taxonomic scope" value="Bacteria"/>
</dbReference>
<reference evidence="3" key="1">
    <citation type="submission" date="2011-12" db="EMBL/GenBank/DDBJ databases">
        <title>Complete sequence of Clostridium clariflavum DSM 19732.</title>
        <authorList>
            <consortium name="US DOE Joint Genome Institute"/>
            <person name="Lucas S."/>
            <person name="Han J."/>
            <person name="Lapidus A."/>
            <person name="Cheng J.-F."/>
            <person name="Goodwin L."/>
            <person name="Pitluck S."/>
            <person name="Peters L."/>
            <person name="Teshima H."/>
            <person name="Detter J.C."/>
            <person name="Han C."/>
            <person name="Tapia R."/>
            <person name="Land M."/>
            <person name="Hauser L."/>
            <person name="Kyrpides N."/>
            <person name="Ivanova N."/>
            <person name="Pagani I."/>
            <person name="Kitzmiller T."/>
            <person name="Lynd L."/>
            <person name="Izquierdo J."/>
            <person name="Woyke T."/>
        </authorList>
    </citation>
    <scope>NUCLEOTIDE SEQUENCE [LARGE SCALE GENOMIC DNA]</scope>
    <source>
        <strain evidence="3">DSM 19732 / NBRC 101661 / EBR45</strain>
    </source>
</reference>
<keyword evidence="1" id="KW-1133">Transmembrane helix</keyword>
<dbReference type="AlphaFoldDB" id="G8LWP9"/>
<dbReference type="KEGG" id="ccl:Clocl_2123"/>
<dbReference type="Proteomes" id="UP000005435">
    <property type="component" value="Chromosome"/>
</dbReference>
<keyword evidence="1" id="KW-0812">Transmembrane</keyword>
<evidence type="ECO:0000256" key="1">
    <source>
        <dbReference type="SAM" id="Phobius"/>
    </source>
</evidence>
<proteinExistence type="predicted"/>